<name>A0A0F9LRJ4_9ZZZZ</name>
<gene>
    <name evidence="1" type="ORF">LCGC14_1245510</name>
</gene>
<evidence type="ECO:0000313" key="1">
    <source>
        <dbReference type="EMBL" id="KKM89756.1"/>
    </source>
</evidence>
<accession>A0A0F9LRJ4</accession>
<dbReference type="AlphaFoldDB" id="A0A0F9LRJ4"/>
<comment type="caution">
    <text evidence="1">The sequence shown here is derived from an EMBL/GenBank/DDBJ whole genome shotgun (WGS) entry which is preliminary data.</text>
</comment>
<organism evidence="1">
    <name type="scientific">marine sediment metagenome</name>
    <dbReference type="NCBI Taxonomy" id="412755"/>
    <lineage>
        <taxon>unclassified sequences</taxon>
        <taxon>metagenomes</taxon>
        <taxon>ecological metagenomes</taxon>
    </lineage>
</organism>
<proteinExistence type="predicted"/>
<sequence length="159" mass="18332">MGSNFQILHSLWQSIQEAKIFSWAEGGVALTDLTKPQNKSILNNFLSTAVPTFTEENDHYFFPDPIDCERCIVNKILLANQHNLIALFMAIHFDLDQDSAMSTQDMYTIFLKWLREHNINVNFATKRASFLHRLEELGYERCKFGQGTGIYGIKLKEIV</sequence>
<reference evidence="1" key="1">
    <citation type="journal article" date="2015" name="Nature">
        <title>Complex archaea that bridge the gap between prokaryotes and eukaryotes.</title>
        <authorList>
            <person name="Spang A."/>
            <person name="Saw J.H."/>
            <person name="Jorgensen S.L."/>
            <person name="Zaremba-Niedzwiedzka K."/>
            <person name="Martijn J."/>
            <person name="Lind A.E."/>
            <person name="van Eijk R."/>
            <person name="Schleper C."/>
            <person name="Guy L."/>
            <person name="Ettema T.J."/>
        </authorList>
    </citation>
    <scope>NUCLEOTIDE SEQUENCE</scope>
</reference>
<protein>
    <submittedName>
        <fullName evidence="1">Uncharacterized protein</fullName>
    </submittedName>
</protein>
<dbReference type="EMBL" id="LAZR01006770">
    <property type="protein sequence ID" value="KKM89756.1"/>
    <property type="molecule type" value="Genomic_DNA"/>
</dbReference>